<comment type="caution">
    <text evidence="15">The sequence shown here is derived from an EMBL/GenBank/DDBJ whole genome shotgun (WGS) entry which is preliminary data.</text>
</comment>
<evidence type="ECO:0000256" key="8">
    <source>
        <dbReference type="ARBA" id="ARBA00036083"/>
    </source>
</evidence>
<dbReference type="InterPro" id="IPR017946">
    <property type="entry name" value="PLC-like_Pdiesterase_TIM-brl"/>
</dbReference>
<dbReference type="AlphaFoldDB" id="A0A6A4WLM9"/>
<sequence>MILQIVAGVVASYVVLSLVLLFFPGILHKKKQAAFVCQHISHRGGAGEGPENTIAAFEHAVVDCGTDMLELDCHLSRDGRVVVAHDPHLRRAGQPELAIAELDYAQLPPLLTRLPLDFAPGESFDASAFDDRSLPLLSEVFERFPDTPINIDIKVNRDELVAAVGRLVAQYRRQAITVWGNFSATVTNKCYRQDPSIGLLCSMPAVVKIVLSAYVGLLPFLPLRETFFEVPMPSILYPMVKGRFAKCMVWLADKLLMRPFILNHLRRRGMQVYLWVLNSEAEYRRAFELGATGVMTDYPSLLRHFLRDNPQYAAPGRRLKQ</sequence>
<proteinExistence type="inferred from homology"/>
<dbReference type="InterPro" id="IPR030395">
    <property type="entry name" value="GP_PDE_dom"/>
</dbReference>
<evidence type="ECO:0000256" key="13">
    <source>
        <dbReference type="SAM" id="Phobius"/>
    </source>
</evidence>
<keyword evidence="4" id="KW-0378">Hydrolase</keyword>
<keyword evidence="3 13" id="KW-0812">Transmembrane</keyword>
<dbReference type="EMBL" id="VIIS01000495">
    <property type="protein sequence ID" value="KAF0308326.1"/>
    <property type="molecule type" value="Genomic_DNA"/>
</dbReference>
<dbReference type="PANTHER" id="PTHR42758">
    <property type="entry name" value="PHOSPHATIDYLGLYCEROL PHOSPHOLIPASE C"/>
    <property type="match status" value="1"/>
</dbReference>
<comment type="catalytic activity">
    <reaction evidence="10">
        <text>N-hexadecanoyl-1-(9Z-octadecenoyl)-sn-glycero-3-phosphoethanolamine + H2O = N-hexadecanoylethanolamine + 1-(9Z-octadecenoyl)-sn-glycero-3-phosphate + H(+)</text>
        <dbReference type="Rhea" id="RHEA:53168"/>
        <dbReference type="ChEBI" id="CHEBI:15377"/>
        <dbReference type="ChEBI" id="CHEBI:15378"/>
        <dbReference type="ChEBI" id="CHEBI:71464"/>
        <dbReference type="ChEBI" id="CHEBI:74544"/>
        <dbReference type="ChEBI" id="CHEBI:85217"/>
    </reaction>
    <physiologicalReaction direction="left-to-right" evidence="10">
        <dbReference type="Rhea" id="RHEA:53169"/>
    </physiologicalReaction>
</comment>
<feature type="transmembrane region" description="Helical" evidence="13">
    <location>
        <begin position="6"/>
        <end position="27"/>
    </location>
</feature>
<dbReference type="SUPFAM" id="SSF51695">
    <property type="entry name" value="PLC-like phosphodiesterases"/>
    <property type="match status" value="1"/>
</dbReference>
<evidence type="ECO:0000256" key="9">
    <source>
        <dbReference type="ARBA" id="ARBA00047392"/>
    </source>
</evidence>
<evidence type="ECO:0000256" key="12">
    <source>
        <dbReference type="ARBA" id="ARBA00048947"/>
    </source>
</evidence>
<evidence type="ECO:0000313" key="15">
    <source>
        <dbReference type="EMBL" id="KAF0308326.1"/>
    </source>
</evidence>
<comment type="catalytic activity">
    <reaction evidence="8">
        <text>1-O-hexadecyl-sn-glycero-3-phosphocholine + H2O = 1-O-hexadecyl-sn-glycero-3-phosphate + choline + H(+)</text>
        <dbReference type="Rhea" id="RHEA:41143"/>
        <dbReference type="ChEBI" id="CHEBI:15354"/>
        <dbReference type="ChEBI" id="CHEBI:15377"/>
        <dbReference type="ChEBI" id="CHEBI:15378"/>
        <dbReference type="ChEBI" id="CHEBI:64496"/>
        <dbReference type="ChEBI" id="CHEBI:77580"/>
    </reaction>
    <physiologicalReaction direction="left-to-right" evidence="8">
        <dbReference type="Rhea" id="RHEA:41144"/>
    </physiologicalReaction>
</comment>
<dbReference type="FunFam" id="3.20.20.190:FF:000017">
    <property type="entry name" value="glycerophosphodiester phosphodiesterase domain-containing protein 1"/>
    <property type="match status" value="1"/>
</dbReference>
<dbReference type="InterPro" id="IPR052271">
    <property type="entry name" value="GDPD-Related"/>
</dbReference>
<keyword evidence="16" id="KW-1185">Reference proteome</keyword>
<comment type="similarity">
    <text evidence="2">Belongs to the glycerophosphoryl diester phosphodiesterase family.</text>
</comment>
<dbReference type="PANTHER" id="PTHR42758:SF2">
    <property type="entry name" value="PHOSPHATIDYLGLYCEROL PHOSPHOLIPASE C"/>
    <property type="match status" value="1"/>
</dbReference>
<evidence type="ECO:0000256" key="11">
    <source>
        <dbReference type="ARBA" id="ARBA00048580"/>
    </source>
</evidence>
<dbReference type="OrthoDB" id="1058301at2759"/>
<feature type="transmembrane region" description="Helical" evidence="13">
    <location>
        <begin position="197"/>
        <end position="223"/>
    </location>
</feature>
<keyword evidence="5 13" id="KW-1133">Transmembrane helix</keyword>
<comment type="catalytic activity">
    <reaction evidence="12">
        <text>N,1-di-(9Z-octadecenoyl)-sn-glycero-3-phosphoethanolamine + H2O = N-(9Z-octadecenoyl) ethanolamine + 1-(9Z-octadecenoyl)-sn-glycero-3-phosphate + H(+)</text>
        <dbReference type="Rhea" id="RHEA:56460"/>
        <dbReference type="ChEBI" id="CHEBI:15377"/>
        <dbReference type="ChEBI" id="CHEBI:15378"/>
        <dbReference type="ChEBI" id="CHEBI:71466"/>
        <dbReference type="ChEBI" id="CHEBI:74544"/>
        <dbReference type="ChEBI" id="CHEBI:85222"/>
    </reaction>
    <physiologicalReaction direction="left-to-right" evidence="12">
        <dbReference type="Rhea" id="RHEA:56461"/>
    </physiologicalReaction>
</comment>
<dbReference type="GO" id="GO:0005789">
    <property type="term" value="C:endoplasmic reticulum membrane"/>
    <property type="evidence" value="ECO:0007669"/>
    <property type="project" value="TreeGrafter"/>
</dbReference>
<evidence type="ECO:0000256" key="3">
    <source>
        <dbReference type="ARBA" id="ARBA00022692"/>
    </source>
</evidence>
<keyword evidence="7 13" id="KW-0472">Membrane</keyword>
<comment type="catalytic activity">
    <reaction evidence="9">
        <text>N-(5Z,8Z,11Z,14Z-eicosatetraenoyl)-1-(9Z-octadecenoyl)-sn-glycero-3-phosphoethanolamine + H2O = N-(5Z,8Z,11Z,14Z-eicosatetraenoyl)-ethanolamine + 1-(9Z-octadecenoyl)-sn-glycero-3-phosphate + H(+)</text>
        <dbReference type="Rhea" id="RHEA:45544"/>
        <dbReference type="ChEBI" id="CHEBI:2700"/>
        <dbReference type="ChEBI" id="CHEBI:15377"/>
        <dbReference type="ChEBI" id="CHEBI:15378"/>
        <dbReference type="ChEBI" id="CHEBI:74544"/>
        <dbReference type="ChEBI" id="CHEBI:85223"/>
    </reaction>
    <physiologicalReaction direction="left-to-right" evidence="9">
        <dbReference type="Rhea" id="RHEA:45545"/>
    </physiologicalReaction>
</comment>
<comment type="catalytic activity">
    <reaction evidence="11">
        <text>1-O-(1Z-octadecenyl)-sn-glycero-3-phospho-N-hexadecanoyl-ethanolamine + H2O = 1-O-(1Z-octadecenyl)-sn-glycero-3-phosphate + N-hexadecanoylethanolamine + H(+)</text>
        <dbReference type="Rhea" id="RHEA:53184"/>
        <dbReference type="ChEBI" id="CHEBI:15377"/>
        <dbReference type="ChEBI" id="CHEBI:15378"/>
        <dbReference type="ChEBI" id="CHEBI:71464"/>
        <dbReference type="ChEBI" id="CHEBI:137009"/>
        <dbReference type="ChEBI" id="CHEBI:137017"/>
    </reaction>
    <physiologicalReaction direction="left-to-right" evidence="11">
        <dbReference type="Rhea" id="RHEA:53185"/>
    </physiologicalReaction>
</comment>
<dbReference type="GO" id="GO:0004622">
    <property type="term" value="F:phosphatidylcholine lysophospholipase activity"/>
    <property type="evidence" value="ECO:0007669"/>
    <property type="project" value="TreeGrafter"/>
</dbReference>
<evidence type="ECO:0000256" key="10">
    <source>
        <dbReference type="ARBA" id="ARBA00047538"/>
    </source>
</evidence>
<evidence type="ECO:0000256" key="4">
    <source>
        <dbReference type="ARBA" id="ARBA00022801"/>
    </source>
</evidence>
<dbReference type="CDD" id="cd08612">
    <property type="entry name" value="GDPD_GDE4"/>
    <property type="match status" value="1"/>
</dbReference>
<evidence type="ECO:0000256" key="6">
    <source>
        <dbReference type="ARBA" id="ARBA00023098"/>
    </source>
</evidence>
<protein>
    <submittedName>
        <fullName evidence="15">Lysophospholipase D GDPD1</fullName>
    </submittedName>
</protein>
<organism evidence="15 16">
    <name type="scientific">Amphibalanus amphitrite</name>
    <name type="common">Striped barnacle</name>
    <name type="synonym">Balanus amphitrite</name>
    <dbReference type="NCBI Taxonomy" id="1232801"/>
    <lineage>
        <taxon>Eukaryota</taxon>
        <taxon>Metazoa</taxon>
        <taxon>Ecdysozoa</taxon>
        <taxon>Arthropoda</taxon>
        <taxon>Crustacea</taxon>
        <taxon>Multicrustacea</taxon>
        <taxon>Cirripedia</taxon>
        <taxon>Thoracica</taxon>
        <taxon>Thoracicalcarea</taxon>
        <taxon>Balanomorpha</taxon>
        <taxon>Balanoidea</taxon>
        <taxon>Balanidae</taxon>
        <taxon>Amphibalaninae</taxon>
        <taxon>Amphibalanus</taxon>
    </lineage>
</organism>
<dbReference type="Proteomes" id="UP000440578">
    <property type="component" value="Unassembled WGS sequence"/>
</dbReference>
<evidence type="ECO:0000256" key="5">
    <source>
        <dbReference type="ARBA" id="ARBA00022989"/>
    </source>
</evidence>
<name>A0A6A4WLM9_AMPAM</name>
<dbReference type="PROSITE" id="PS51704">
    <property type="entry name" value="GP_PDE"/>
    <property type="match status" value="1"/>
</dbReference>
<evidence type="ECO:0000256" key="2">
    <source>
        <dbReference type="ARBA" id="ARBA00007277"/>
    </source>
</evidence>
<gene>
    <name evidence="15" type="primary">Gdpd1_2</name>
    <name evidence="15" type="ORF">FJT64_020442</name>
</gene>
<dbReference type="Pfam" id="PF03009">
    <property type="entry name" value="GDPD"/>
    <property type="match status" value="1"/>
</dbReference>
<feature type="domain" description="GP-PDE" evidence="14">
    <location>
        <begin position="37"/>
        <end position="306"/>
    </location>
</feature>
<evidence type="ECO:0000256" key="7">
    <source>
        <dbReference type="ARBA" id="ARBA00023136"/>
    </source>
</evidence>
<evidence type="ECO:0000259" key="14">
    <source>
        <dbReference type="PROSITE" id="PS51704"/>
    </source>
</evidence>
<dbReference type="GO" id="GO:0046475">
    <property type="term" value="P:glycerophospholipid catabolic process"/>
    <property type="evidence" value="ECO:0007669"/>
    <property type="project" value="TreeGrafter"/>
</dbReference>
<accession>A0A6A4WLM9</accession>
<dbReference type="Gene3D" id="3.20.20.190">
    <property type="entry name" value="Phosphatidylinositol (PI) phosphodiesterase"/>
    <property type="match status" value="1"/>
</dbReference>
<comment type="subcellular location">
    <subcellularLocation>
        <location evidence="1">Membrane</location>
    </subcellularLocation>
</comment>
<dbReference type="EMBL" id="VIIS01000495">
    <property type="protein sequence ID" value="KAF0308325.1"/>
    <property type="molecule type" value="Genomic_DNA"/>
</dbReference>
<dbReference type="GO" id="GO:0008081">
    <property type="term" value="F:phosphoric diester hydrolase activity"/>
    <property type="evidence" value="ECO:0007669"/>
    <property type="project" value="InterPro"/>
</dbReference>
<keyword evidence="6" id="KW-0443">Lipid metabolism</keyword>
<evidence type="ECO:0000313" key="16">
    <source>
        <dbReference type="Proteomes" id="UP000440578"/>
    </source>
</evidence>
<evidence type="ECO:0000256" key="1">
    <source>
        <dbReference type="ARBA" id="ARBA00004370"/>
    </source>
</evidence>
<reference evidence="15 16" key="1">
    <citation type="submission" date="2019-07" db="EMBL/GenBank/DDBJ databases">
        <title>Draft genome assembly of a fouling barnacle, Amphibalanus amphitrite (Darwin, 1854): The first reference genome for Thecostraca.</title>
        <authorList>
            <person name="Kim W."/>
        </authorList>
    </citation>
    <scope>NUCLEOTIDE SEQUENCE [LARGE SCALE GENOMIC DNA]</scope>
    <source>
        <strain evidence="15">SNU_AA5</strain>
        <tissue evidence="15">Soma without cirri and trophi</tissue>
    </source>
</reference>